<dbReference type="AlphaFoldDB" id="A0A1I0PHJ8"/>
<evidence type="ECO:0008006" key="3">
    <source>
        <dbReference type="Google" id="ProtNLM"/>
    </source>
</evidence>
<dbReference type="STRING" id="355548.SAMN04487945_1700"/>
<name>A0A1I0PHJ8_9EURY</name>
<dbReference type="Pfam" id="PF26484">
    <property type="entry name" value="WNWW"/>
    <property type="match status" value="1"/>
</dbReference>
<accession>A0A1I0PHJ8</accession>
<proteinExistence type="predicted"/>
<evidence type="ECO:0000313" key="1">
    <source>
        <dbReference type="EMBL" id="SEW13925.1"/>
    </source>
</evidence>
<gene>
    <name evidence="1" type="ORF">SAMN04487945_1700</name>
</gene>
<organism evidence="1 2">
    <name type="scientific">Halobacterium jilantaiense</name>
    <dbReference type="NCBI Taxonomy" id="355548"/>
    <lineage>
        <taxon>Archaea</taxon>
        <taxon>Methanobacteriati</taxon>
        <taxon>Methanobacteriota</taxon>
        <taxon>Stenosarchaea group</taxon>
        <taxon>Halobacteria</taxon>
        <taxon>Halobacteriales</taxon>
        <taxon>Halobacteriaceae</taxon>
        <taxon>Halobacterium</taxon>
    </lineage>
</organism>
<dbReference type="Proteomes" id="UP000198518">
    <property type="component" value="Unassembled WGS sequence"/>
</dbReference>
<dbReference type="EMBL" id="FOJA01000001">
    <property type="protein sequence ID" value="SEW13925.1"/>
    <property type="molecule type" value="Genomic_DNA"/>
</dbReference>
<evidence type="ECO:0000313" key="2">
    <source>
        <dbReference type="Proteomes" id="UP000198518"/>
    </source>
</evidence>
<dbReference type="RefSeq" id="WP_089670382.1">
    <property type="nucleotide sequence ID" value="NZ_FOJA01000001.1"/>
</dbReference>
<protein>
    <recommendedName>
        <fullName evidence="3">DSBA-like thioredoxin domain-containing protein</fullName>
    </recommendedName>
</protein>
<keyword evidence="2" id="KW-1185">Reference proteome</keyword>
<reference evidence="1 2" key="1">
    <citation type="submission" date="2016-10" db="EMBL/GenBank/DDBJ databases">
        <authorList>
            <person name="de Groot N.N."/>
        </authorList>
    </citation>
    <scope>NUCLEOTIDE SEQUENCE [LARGE SCALE GENOMIC DNA]</scope>
    <source>
        <strain evidence="1 2">CGMCC 1.5337</strain>
    </source>
</reference>
<dbReference type="InterPro" id="IPR058716">
    <property type="entry name" value="WNWW_dom-containing"/>
</dbReference>
<sequence length="91" mass="10078">MDRELLMLSLRQAFGGTVAERRAVARSAGDLVDDGRLSEDLGVDVTPTVLVENLGDAPDGTPAERWNWWMGALEAAYGGYYEFRVTAWTRD</sequence>